<dbReference type="GO" id="GO:0008658">
    <property type="term" value="F:penicillin binding"/>
    <property type="evidence" value="ECO:0007669"/>
    <property type="project" value="InterPro"/>
</dbReference>
<evidence type="ECO:0000259" key="18">
    <source>
        <dbReference type="Pfam" id="PF03717"/>
    </source>
</evidence>
<dbReference type="GO" id="GO:0000917">
    <property type="term" value="P:division septum assembly"/>
    <property type="evidence" value="ECO:0007669"/>
    <property type="project" value="UniProtKB-KW"/>
</dbReference>
<keyword evidence="8 16" id="KW-0378">Hydrolase</keyword>
<proteinExistence type="inferred from homology"/>
<keyword evidence="13 16" id="KW-0717">Septation</keyword>
<reference evidence="19 20" key="1">
    <citation type="submission" date="2014-03" db="EMBL/GenBank/DDBJ databases">
        <title>Draft Genome Sequences of Four Burkholderia Strains.</title>
        <authorList>
            <person name="Liu X.Y."/>
            <person name="Li C.X."/>
            <person name="Xu J.H."/>
        </authorList>
    </citation>
    <scope>NUCLEOTIDE SEQUENCE [LARGE SCALE GENOMIC DNA]</scope>
    <source>
        <strain evidence="19 20">OP-1</strain>
    </source>
</reference>
<keyword evidence="15 16" id="KW-0961">Cell wall biogenesis/degradation</keyword>
<dbReference type="Proteomes" id="UP000027451">
    <property type="component" value="Unassembled WGS sequence"/>
</dbReference>
<dbReference type="Gene3D" id="3.40.710.10">
    <property type="entry name" value="DD-peptidase/beta-lactamase superfamily"/>
    <property type="match status" value="1"/>
</dbReference>
<dbReference type="InterPro" id="IPR005311">
    <property type="entry name" value="PBP_dimer"/>
</dbReference>
<sequence>MRTSRKFVRLSSHTLDPNVLERWRSSVLSGGFAVLFVALIARAFWVQGINDAFYRQQGELRQVRDWPTHASRGRILDRNGLALAISSPTRSLCVDASGTDERVSRQQIDALARLIDVRPTAIEQIYAAHRGFAYLRREVPPDVAERALRLGLPGLFAQDDYRRSYPEGEIAAQITGFTGQDGSGQEGMERFAEQRLRGADGHRRVLRNARGQVIDTLSVQAPRNGRDLALAIDRSLQYAAFGALRDAVRRSNARSGSAIVLDAHTGEVLAMANWPSYDPNQHDARSGMEVRNRAVTDVFEPGSVMKPLTIALALQRGRIAPNTIVPTDGGKLRLDGRTIHDDKNFGTLTTAGVVEKSSNVGTTKIALLLSAADMYGNFHALGLGHAPRAGLPGAAAGRVRPYRHWRRIEQATMAYGYGLSASLLQLAQAYTSFANGGRIVPATIYRRDSGLSMPVGRRVYSERVARQVLGMMENVVSADGTAPQAAVPGYSVAGKTGTAYKWTTKGYDRQQYRASFIGIVPAKRPRVVIAVSIDRPLHGSHFGGAVAGPPFVTIATQAMQVLNVAPDKSTGKKAGVQATM</sequence>
<dbReference type="OrthoDB" id="9789078at2"/>
<comment type="function">
    <text evidence="16">Catalyzes cross-linking of the peptidoglycan cell wall at the division septum.</text>
</comment>
<dbReference type="Gene3D" id="3.30.450.330">
    <property type="match status" value="1"/>
</dbReference>
<comment type="caution">
    <text evidence="19">The sequence shown here is derived from an EMBL/GenBank/DDBJ whole genome shotgun (WGS) entry which is preliminary data.</text>
</comment>
<dbReference type="EC" id="3.4.16.4" evidence="16"/>
<dbReference type="UniPathway" id="UPA00219"/>
<dbReference type="HAMAP" id="MF_02080">
    <property type="entry name" value="FtsI_transpept"/>
    <property type="match status" value="1"/>
</dbReference>
<evidence type="ECO:0000256" key="1">
    <source>
        <dbReference type="ARBA" id="ARBA00004370"/>
    </source>
</evidence>
<evidence type="ECO:0000259" key="17">
    <source>
        <dbReference type="Pfam" id="PF00905"/>
    </source>
</evidence>
<gene>
    <name evidence="16" type="primary">ftsI</name>
    <name evidence="19" type="ORF">BG60_30390</name>
</gene>
<dbReference type="PANTHER" id="PTHR30627">
    <property type="entry name" value="PEPTIDOGLYCAN D,D-TRANSPEPTIDASE"/>
    <property type="match status" value="1"/>
</dbReference>
<evidence type="ECO:0000256" key="14">
    <source>
        <dbReference type="ARBA" id="ARBA00023306"/>
    </source>
</evidence>
<comment type="catalytic activity">
    <reaction evidence="16">
        <text>Preferential cleavage: (Ac)2-L-Lys-D-Ala-|-D-Ala. Also transpeptidation of peptidyl-alanyl moieties that are N-acyl substituents of D-alanine.</text>
        <dbReference type="EC" id="3.4.16.4"/>
    </reaction>
</comment>
<keyword evidence="2 16" id="KW-1003">Cell membrane</keyword>
<dbReference type="EMBL" id="JFHD01000050">
    <property type="protein sequence ID" value="KDR25277.1"/>
    <property type="molecule type" value="Genomic_DNA"/>
</dbReference>
<feature type="domain" description="Penicillin-binding protein dimerisation" evidence="18">
    <location>
        <begin position="68"/>
        <end position="217"/>
    </location>
</feature>
<feature type="transmembrane region" description="Helical" evidence="16">
    <location>
        <begin position="27"/>
        <end position="45"/>
    </location>
</feature>
<dbReference type="GO" id="GO:0008955">
    <property type="term" value="F:peptidoglycan glycosyltransferase activity"/>
    <property type="evidence" value="ECO:0007669"/>
    <property type="project" value="InterPro"/>
</dbReference>
<keyword evidence="14 16" id="KW-0131">Cell cycle</keyword>
<dbReference type="SUPFAM" id="SSF56601">
    <property type="entry name" value="beta-lactamase/transpeptidase-like"/>
    <property type="match status" value="1"/>
</dbReference>
<dbReference type="GO" id="GO:0005886">
    <property type="term" value="C:plasma membrane"/>
    <property type="evidence" value="ECO:0007669"/>
    <property type="project" value="UniProtKB-SubCell"/>
</dbReference>
<dbReference type="GO" id="GO:0043093">
    <property type="term" value="P:FtsZ-dependent cytokinesis"/>
    <property type="evidence" value="ECO:0007669"/>
    <property type="project" value="UniProtKB-UniRule"/>
</dbReference>
<organism evidence="19 20">
    <name type="scientific">Caballeronia zhejiangensis</name>
    <dbReference type="NCBI Taxonomy" id="871203"/>
    <lineage>
        <taxon>Bacteria</taxon>
        <taxon>Pseudomonadati</taxon>
        <taxon>Pseudomonadota</taxon>
        <taxon>Betaproteobacteria</taxon>
        <taxon>Burkholderiales</taxon>
        <taxon>Burkholderiaceae</taxon>
        <taxon>Caballeronia</taxon>
    </lineage>
</organism>
<dbReference type="InterPro" id="IPR037532">
    <property type="entry name" value="FtsI_transpept"/>
</dbReference>
<comment type="pathway">
    <text evidence="16">Cell wall biogenesis; peptidoglycan biosynthesis.</text>
</comment>
<evidence type="ECO:0000256" key="16">
    <source>
        <dbReference type="HAMAP-Rule" id="MF_02080"/>
    </source>
</evidence>
<keyword evidence="11 16" id="KW-1133">Transmembrane helix</keyword>
<name>A0A656QD62_9BURK</name>
<evidence type="ECO:0000256" key="13">
    <source>
        <dbReference type="ARBA" id="ARBA00023210"/>
    </source>
</evidence>
<dbReference type="Pfam" id="PF03717">
    <property type="entry name" value="PBP_dimer"/>
    <property type="match status" value="1"/>
</dbReference>
<keyword evidence="20" id="KW-1185">Reference proteome</keyword>
<dbReference type="GO" id="GO:0008360">
    <property type="term" value="P:regulation of cell shape"/>
    <property type="evidence" value="ECO:0007669"/>
    <property type="project" value="UniProtKB-KW"/>
</dbReference>
<keyword evidence="3 16" id="KW-0997">Cell inner membrane</keyword>
<feature type="active site" description="Acyl-ester intermediate" evidence="16">
    <location>
        <position position="303"/>
    </location>
</feature>
<dbReference type="PANTHER" id="PTHR30627:SF1">
    <property type="entry name" value="PEPTIDOGLYCAN D,D-TRANSPEPTIDASE FTSI"/>
    <property type="match status" value="1"/>
</dbReference>
<keyword evidence="10 16" id="KW-0573">Peptidoglycan synthesis</keyword>
<comment type="subcellular location">
    <subcellularLocation>
        <location evidence="16">Cell inner membrane</location>
        <topology evidence="16">Single-pass membrane protein</topology>
    </subcellularLocation>
    <subcellularLocation>
        <location evidence="1">Membrane</location>
    </subcellularLocation>
</comment>
<dbReference type="GO" id="GO:0071555">
    <property type="term" value="P:cell wall organization"/>
    <property type="evidence" value="ECO:0007669"/>
    <property type="project" value="UniProtKB-KW"/>
</dbReference>
<comment type="similarity">
    <text evidence="16">Belongs to the transpeptidase family. FtsI subfamily.</text>
</comment>
<dbReference type="Gene3D" id="1.10.150.770">
    <property type="match status" value="1"/>
</dbReference>
<evidence type="ECO:0000256" key="2">
    <source>
        <dbReference type="ARBA" id="ARBA00022475"/>
    </source>
</evidence>
<keyword evidence="9 16" id="KW-0133">Cell shape</keyword>
<accession>A0A656QD62</accession>
<dbReference type="GO" id="GO:0009252">
    <property type="term" value="P:peptidoglycan biosynthetic process"/>
    <property type="evidence" value="ECO:0007669"/>
    <property type="project" value="UniProtKB-UniRule"/>
</dbReference>
<dbReference type="AlphaFoldDB" id="A0A656QD62"/>
<evidence type="ECO:0000256" key="10">
    <source>
        <dbReference type="ARBA" id="ARBA00022984"/>
    </source>
</evidence>
<evidence type="ECO:0000256" key="7">
    <source>
        <dbReference type="ARBA" id="ARBA00022692"/>
    </source>
</evidence>
<evidence type="ECO:0000313" key="19">
    <source>
        <dbReference type="EMBL" id="KDR25277.1"/>
    </source>
</evidence>
<dbReference type="GO" id="GO:0006508">
    <property type="term" value="P:proteolysis"/>
    <property type="evidence" value="ECO:0007669"/>
    <property type="project" value="UniProtKB-KW"/>
</dbReference>
<dbReference type="Gene3D" id="3.90.1310.10">
    <property type="entry name" value="Penicillin-binding protein 2a (Domain 2)"/>
    <property type="match status" value="1"/>
</dbReference>
<evidence type="ECO:0000256" key="3">
    <source>
        <dbReference type="ARBA" id="ARBA00022519"/>
    </source>
</evidence>
<evidence type="ECO:0000313" key="20">
    <source>
        <dbReference type="Proteomes" id="UP000027451"/>
    </source>
</evidence>
<keyword evidence="4 16" id="KW-0132">Cell division</keyword>
<dbReference type="Pfam" id="PF00905">
    <property type="entry name" value="Transpeptidase"/>
    <property type="match status" value="1"/>
</dbReference>
<keyword evidence="7 16" id="KW-0812">Transmembrane</keyword>
<dbReference type="GO" id="GO:0009002">
    <property type="term" value="F:serine-type D-Ala-D-Ala carboxypeptidase activity"/>
    <property type="evidence" value="ECO:0007669"/>
    <property type="project" value="UniProtKB-UniRule"/>
</dbReference>
<keyword evidence="5 16" id="KW-0121">Carboxypeptidase</keyword>
<feature type="domain" description="Penicillin-binding protein transpeptidase" evidence="17">
    <location>
        <begin position="256"/>
        <end position="551"/>
    </location>
</feature>
<dbReference type="InterPro" id="IPR050515">
    <property type="entry name" value="Beta-lactam/transpept"/>
</dbReference>
<dbReference type="InterPro" id="IPR001460">
    <property type="entry name" value="PCN-bd_Tpept"/>
</dbReference>
<dbReference type="SUPFAM" id="SSF56519">
    <property type="entry name" value="Penicillin binding protein dimerisation domain"/>
    <property type="match status" value="1"/>
</dbReference>
<evidence type="ECO:0000256" key="4">
    <source>
        <dbReference type="ARBA" id="ARBA00022618"/>
    </source>
</evidence>
<dbReference type="InterPro" id="IPR012338">
    <property type="entry name" value="Beta-lactam/transpept-like"/>
</dbReference>
<evidence type="ECO:0000256" key="11">
    <source>
        <dbReference type="ARBA" id="ARBA00022989"/>
    </source>
</evidence>
<evidence type="ECO:0000256" key="8">
    <source>
        <dbReference type="ARBA" id="ARBA00022801"/>
    </source>
</evidence>
<evidence type="ECO:0000256" key="9">
    <source>
        <dbReference type="ARBA" id="ARBA00022960"/>
    </source>
</evidence>
<evidence type="ECO:0000256" key="6">
    <source>
        <dbReference type="ARBA" id="ARBA00022670"/>
    </source>
</evidence>
<keyword evidence="12 16" id="KW-0472">Membrane</keyword>
<evidence type="ECO:0000256" key="12">
    <source>
        <dbReference type="ARBA" id="ARBA00023136"/>
    </source>
</evidence>
<evidence type="ECO:0000256" key="15">
    <source>
        <dbReference type="ARBA" id="ARBA00023316"/>
    </source>
</evidence>
<keyword evidence="6 16" id="KW-0645">Protease</keyword>
<protein>
    <recommendedName>
        <fullName evidence="16">Peptidoglycan D,D-transpeptidase FtsI</fullName>
        <ecNumber evidence="16">3.4.16.4</ecNumber>
    </recommendedName>
    <alternativeName>
        <fullName evidence="16">Penicillin-binding protein 3</fullName>
        <shortName evidence="16">PBP-3</shortName>
    </alternativeName>
</protein>
<dbReference type="InterPro" id="IPR036138">
    <property type="entry name" value="PBP_dimer_sf"/>
</dbReference>
<evidence type="ECO:0000256" key="5">
    <source>
        <dbReference type="ARBA" id="ARBA00022645"/>
    </source>
</evidence>